<dbReference type="EMBL" id="QREI01000003">
    <property type="protein sequence ID" value="REE24913.1"/>
    <property type="molecule type" value="Genomic_DNA"/>
</dbReference>
<dbReference type="InterPro" id="IPR011652">
    <property type="entry name" value="MORN_2"/>
</dbReference>
<dbReference type="Gene3D" id="3.90.930.1">
    <property type="match status" value="1"/>
</dbReference>
<dbReference type="SUPFAM" id="SSF82185">
    <property type="entry name" value="Histone H3 K4-specific methyltransferase SET7/9 N-terminal domain"/>
    <property type="match status" value="1"/>
</dbReference>
<evidence type="ECO:0000313" key="1">
    <source>
        <dbReference type="EMBL" id="REE24913.1"/>
    </source>
</evidence>
<protein>
    <submittedName>
        <fullName evidence="1">MORN repeat protein</fullName>
    </submittedName>
</protein>
<dbReference type="Pfam" id="PF07661">
    <property type="entry name" value="MORN_2"/>
    <property type="match status" value="2"/>
</dbReference>
<dbReference type="Proteomes" id="UP000256919">
    <property type="component" value="Unassembled WGS sequence"/>
</dbReference>
<gene>
    <name evidence="1" type="ORF">DFQ09_103219</name>
</gene>
<reference evidence="1 2" key="1">
    <citation type="submission" date="2018-07" db="EMBL/GenBank/DDBJ databases">
        <title>Genomic Encyclopedia of Type Strains, Phase III (KMG-III): the genomes of soil and plant-associated and newly described type strains.</title>
        <authorList>
            <person name="Whitman W."/>
        </authorList>
    </citation>
    <scope>NUCLEOTIDE SEQUENCE [LARGE SCALE GENOMIC DNA]</scope>
    <source>
        <strain evidence="1 2">CECT 7948</strain>
    </source>
</reference>
<accession>A0A3D9MXP6</accession>
<dbReference type="PROSITE" id="PS51257">
    <property type="entry name" value="PROKAR_LIPOPROTEIN"/>
    <property type="match status" value="1"/>
</dbReference>
<evidence type="ECO:0000313" key="2">
    <source>
        <dbReference type="Proteomes" id="UP000256919"/>
    </source>
</evidence>
<comment type="caution">
    <text evidence="1">The sequence shown here is derived from an EMBL/GenBank/DDBJ whole genome shotgun (WGS) entry which is preliminary data.</text>
</comment>
<keyword evidence="2" id="KW-1185">Reference proteome</keyword>
<sequence length="206" mass="23594">MITKVQQVQSTKLLSFLVLLISFGGCNSKSDDIKQTVNKTVKVKAGSLLLVADEGLFYYHDEPFLGISERHYENGELAEEIGYVNGVKNGVYKKWFDDGLLSFEANYVNGKRHGVTTSWWRNGKLRSESNYVNGIATGTQRQWYITGEPFKELNLVDGKEEGLQRTWRRNGKLYNNYEAKNGRIFGLKRANLCYALEDEEVQYKIL</sequence>
<proteinExistence type="predicted"/>
<dbReference type="AlphaFoldDB" id="A0A3D9MXP6"/>
<organism evidence="1 2">
    <name type="scientific">Winogradskyella pacifica</name>
    <dbReference type="NCBI Taxonomy" id="664642"/>
    <lineage>
        <taxon>Bacteria</taxon>
        <taxon>Pseudomonadati</taxon>
        <taxon>Bacteroidota</taxon>
        <taxon>Flavobacteriia</taxon>
        <taxon>Flavobacteriales</taxon>
        <taxon>Flavobacteriaceae</taxon>
        <taxon>Winogradskyella</taxon>
    </lineage>
</organism>
<name>A0A3D9MXP6_9FLAO</name>